<dbReference type="Proteomes" id="UP001165092">
    <property type="component" value="Unassembled WGS sequence"/>
</dbReference>
<evidence type="ECO:0008006" key="3">
    <source>
        <dbReference type="Google" id="ProtNLM"/>
    </source>
</evidence>
<gene>
    <name evidence="1" type="ORF">Nans01_46910</name>
</gene>
<dbReference type="InterPro" id="IPR023214">
    <property type="entry name" value="HAD_sf"/>
</dbReference>
<dbReference type="EMBL" id="BSQG01000013">
    <property type="protein sequence ID" value="GLU50340.1"/>
    <property type="molecule type" value="Genomic_DNA"/>
</dbReference>
<protein>
    <recommendedName>
        <fullName evidence="3">Phosphatidylglycerophosphatase C</fullName>
    </recommendedName>
</protein>
<dbReference type="SUPFAM" id="SSF56784">
    <property type="entry name" value="HAD-like"/>
    <property type="match status" value="1"/>
</dbReference>
<accession>A0A9W6PAY1</accession>
<keyword evidence="2" id="KW-1185">Reference proteome</keyword>
<dbReference type="Pfam" id="PF12710">
    <property type="entry name" value="HAD"/>
    <property type="match status" value="1"/>
</dbReference>
<name>A0A9W6PAY1_9ACTN</name>
<dbReference type="Gene3D" id="1.20.1440.100">
    <property type="entry name" value="SG protein - dephosphorylation function"/>
    <property type="match status" value="1"/>
</dbReference>
<proteinExistence type="predicted"/>
<sequence length="231" mass="25176">MSARLPGADRPHEGTVTVVFDLDGVLTHHDTFGALVRAQLMRARWRLLLSLPVVAAFALSARLPRVRARLSRSLVRIALLGRTEEWFTGYAERFGAELARTPGWVVHDAVRRIRDHQERGDLVAVATATDRGLAAALLRAIGVRDVVLVASGVRTGRLGLGLAPHNHGRRKPGALVRAGAAPPWDVVYTDSLADLPLLRGARRAVLVNATRATRSRAARRLGRPVETAEWS</sequence>
<dbReference type="AlphaFoldDB" id="A0A9W6PAY1"/>
<evidence type="ECO:0000313" key="2">
    <source>
        <dbReference type="Proteomes" id="UP001165092"/>
    </source>
</evidence>
<evidence type="ECO:0000313" key="1">
    <source>
        <dbReference type="EMBL" id="GLU50340.1"/>
    </source>
</evidence>
<dbReference type="RefSeq" id="WP_285761870.1">
    <property type="nucleotide sequence ID" value="NZ_BSQG01000013.1"/>
</dbReference>
<dbReference type="InterPro" id="IPR036412">
    <property type="entry name" value="HAD-like_sf"/>
</dbReference>
<reference evidence="1" key="1">
    <citation type="submission" date="2023-02" db="EMBL/GenBank/DDBJ databases">
        <title>Nocardiopsis ansamitocini NBRC 112285.</title>
        <authorList>
            <person name="Ichikawa N."/>
            <person name="Sato H."/>
            <person name="Tonouchi N."/>
        </authorList>
    </citation>
    <scope>NUCLEOTIDE SEQUENCE</scope>
    <source>
        <strain evidence="1">NBRC 112285</strain>
    </source>
</reference>
<comment type="caution">
    <text evidence="1">The sequence shown here is derived from an EMBL/GenBank/DDBJ whole genome shotgun (WGS) entry which is preliminary data.</text>
</comment>
<dbReference type="Gene3D" id="3.40.50.1000">
    <property type="entry name" value="HAD superfamily/HAD-like"/>
    <property type="match status" value="1"/>
</dbReference>
<organism evidence="1 2">
    <name type="scientific">Nocardiopsis ansamitocini</name>
    <dbReference type="NCBI Taxonomy" id="1670832"/>
    <lineage>
        <taxon>Bacteria</taxon>
        <taxon>Bacillati</taxon>
        <taxon>Actinomycetota</taxon>
        <taxon>Actinomycetes</taxon>
        <taxon>Streptosporangiales</taxon>
        <taxon>Nocardiopsidaceae</taxon>
        <taxon>Nocardiopsis</taxon>
    </lineage>
</organism>